<feature type="non-terminal residue" evidence="2">
    <location>
        <position position="137"/>
    </location>
</feature>
<keyword evidence="1" id="KW-0812">Transmembrane</keyword>
<dbReference type="Proteomes" id="UP001432322">
    <property type="component" value="Unassembled WGS sequence"/>
</dbReference>
<keyword evidence="1" id="KW-1133">Transmembrane helix</keyword>
<sequence length="137" mass="16217">SVHLVCCFSLQSTFSEIMGLQLLILLTILISLIKCERKFDEMQYISSSHGRRIFTPSLCCQWCGEAFEWKEFSYELGRCLWSPEGRKEEWGTETTRTELKIDHPPLVYHEQECCWFCGDRPGQYDYFKWGKLPHQGY</sequence>
<evidence type="ECO:0000313" key="2">
    <source>
        <dbReference type="EMBL" id="GMT36819.1"/>
    </source>
</evidence>
<protein>
    <submittedName>
        <fullName evidence="2">Uncharacterized protein</fullName>
    </submittedName>
</protein>
<proteinExistence type="predicted"/>
<dbReference type="EMBL" id="BTSY01000007">
    <property type="protein sequence ID" value="GMT36819.1"/>
    <property type="molecule type" value="Genomic_DNA"/>
</dbReference>
<comment type="caution">
    <text evidence="2">The sequence shown here is derived from an EMBL/GenBank/DDBJ whole genome shotgun (WGS) entry which is preliminary data.</text>
</comment>
<reference evidence="2" key="1">
    <citation type="submission" date="2023-10" db="EMBL/GenBank/DDBJ databases">
        <title>Genome assembly of Pristionchus species.</title>
        <authorList>
            <person name="Yoshida K."/>
            <person name="Sommer R.J."/>
        </authorList>
    </citation>
    <scope>NUCLEOTIDE SEQUENCE</scope>
    <source>
        <strain evidence="2">RS5133</strain>
    </source>
</reference>
<name>A0AAV5X452_9BILA</name>
<accession>A0AAV5X452</accession>
<feature type="non-terminal residue" evidence="2">
    <location>
        <position position="1"/>
    </location>
</feature>
<keyword evidence="3" id="KW-1185">Reference proteome</keyword>
<organism evidence="2 3">
    <name type="scientific">Pristionchus fissidentatus</name>
    <dbReference type="NCBI Taxonomy" id="1538716"/>
    <lineage>
        <taxon>Eukaryota</taxon>
        <taxon>Metazoa</taxon>
        <taxon>Ecdysozoa</taxon>
        <taxon>Nematoda</taxon>
        <taxon>Chromadorea</taxon>
        <taxon>Rhabditida</taxon>
        <taxon>Rhabditina</taxon>
        <taxon>Diplogasteromorpha</taxon>
        <taxon>Diplogasteroidea</taxon>
        <taxon>Neodiplogasteridae</taxon>
        <taxon>Pristionchus</taxon>
    </lineage>
</organism>
<dbReference type="AlphaFoldDB" id="A0AAV5X452"/>
<evidence type="ECO:0000256" key="1">
    <source>
        <dbReference type="SAM" id="Phobius"/>
    </source>
</evidence>
<evidence type="ECO:0000313" key="3">
    <source>
        <dbReference type="Proteomes" id="UP001432322"/>
    </source>
</evidence>
<gene>
    <name evidence="2" type="ORF">PFISCL1PPCAC_28116</name>
</gene>
<feature type="transmembrane region" description="Helical" evidence="1">
    <location>
        <begin position="17"/>
        <end position="35"/>
    </location>
</feature>
<keyword evidence="1" id="KW-0472">Membrane</keyword>